<feature type="region of interest" description="Disordered" evidence="1">
    <location>
        <begin position="246"/>
        <end position="268"/>
    </location>
</feature>
<dbReference type="AlphaFoldDB" id="A0A6A6XXW5"/>
<accession>A0A6A6XXW5</accession>
<dbReference type="EMBL" id="MU001747">
    <property type="protein sequence ID" value="KAF2800447.1"/>
    <property type="molecule type" value="Genomic_DNA"/>
</dbReference>
<protein>
    <submittedName>
        <fullName evidence="2">Uncharacterized protein</fullName>
    </submittedName>
</protein>
<gene>
    <name evidence="2" type="ORF">K505DRAFT_1127</name>
</gene>
<dbReference type="Proteomes" id="UP000799757">
    <property type="component" value="Unassembled WGS sequence"/>
</dbReference>
<reference evidence="2" key="1">
    <citation type="journal article" date="2020" name="Stud. Mycol.">
        <title>101 Dothideomycetes genomes: a test case for predicting lifestyles and emergence of pathogens.</title>
        <authorList>
            <person name="Haridas S."/>
            <person name="Albert R."/>
            <person name="Binder M."/>
            <person name="Bloem J."/>
            <person name="Labutti K."/>
            <person name="Salamov A."/>
            <person name="Andreopoulos B."/>
            <person name="Baker S."/>
            <person name="Barry K."/>
            <person name="Bills G."/>
            <person name="Bluhm B."/>
            <person name="Cannon C."/>
            <person name="Castanera R."/>
            <person name="Culley D."/>
            <person name="Daum C."/>
            <person name="Ezra D."/>
            <person name="Gonzalez J."/>
            <person name="Henrissat B."/>
            <person name="Kuo A."/>
            <person name="Liang C."/>
            <person name="Lipzen A."/>
            <person name="Lutzoni F."/>
            <person name="Magnuson J."/>
            <person name="Mondo S."/>
            <person name="Nolan M."/>
            <person name="Ohm R."/>
            <person name="Pangilinan J."/>
            <person name="Park H.-J."/>
            <person name="Ramirez L."/>
            <person name="Alfaro M."/>
            <person name="Sun H."/>
            <person name="Tritt A."/>
            <person name="Yoshinaga Y."/>
            <person name="Zwiers L.-H."/>
            <person name="Turgeon B."/>
            <person name="Goodwin S."/>
            <person name="Spatafora J."/>
            <person name="Crous P."/>
            <person name="Grigoriev I."/>
        </authorList>
    </citation>
    <scope>NUCLEOTIDE SEQUENCE</scope>
    <source>
        <strain evidence="2">CBS 109.77</strain>
    </source>
</reference>
<evidence type="ECO:0000256" key="1">
    <source>
        <dbReference type="SAM" id="MobiDB-lite"/>
    </source>
</evidence>
<evidence type="ECO:0000313" key="2">
    <source>
        <dbReference type="EMBL" id="KAF2800447.1"/>
    </source>
</evidence>
<proteinExistence type="predicted"/>
<organism evidence="2 3">
    <name type="scientific">Melanomma pulvis-pyrius CBS 109.77</name>
    <dbReference type="NCBI Taxonomy" id="1314802"/>
    <lineage>
        <taxon>Eukaryota</taxon>
        <taxon>Fungi</taxon>
        <taxon>Dikarya</taxon>
        <taxon>Ascomycota</taxon>
        <taxon>Pezizomycotina</taxon>
        <taxon>Dothideomycetes</taxon>
        <taxon>Pleosporomycetidae</taxon>
        <taxon>Pleosporales</taxon>
        <taxon>Melanommataceae</taxon>
        <taxon>Melanomma</taxon>
    </lineage>
</organism>
<name>A0A6A6XXW5_9PLEO</name>
<evidence type="ECO:0000313" key="3">
    <source>
        <dbReference type="Proteomes" id="UP000799757"/>
    </source>
</evidence>
<feature type="compositionally biased region" description="Basic and acidic residues" evidence="1">
    <location>
        <begin position="191"/>
        <end position="208"/>
    </location>
</feature>
<keyword evidence="3" id="KW-1185">Reference proteome</keyword>
<sequence>MVPRWTLVSHALHFTKPPRRNGQPSVPGSGFVVRALLFMILNQACWRWDSGTSAESFSCVDSSCHWPRNPGHTRAALISGDERPGVDPRARTLGSERQHLGRRRLLEAQCVFHPILPVTSHHITSHGPCGVRRQMSIRGGRRPWLEGRRGRLRRKYSGRIMRQSIAGVFFFWGWWAVGGASQRPRRREGRAKRDGRNKETTKQQDNKATKQRCKATQDADEAQNSTRPHPVRHCSHAARGCCLAVPRSSSSGHPGRTPHAATRSHTAV</sequence>
<feature type="region of interest" description="Disordered" evidence="1">
    <location>
        <begin position="182"/>
        <end position="233"/>
    </location>
</feature>